<dbReference type="SUPFAM" id="SSF56801">
    <property type="entry name" value="Acetyl-CoA synthetase-like"/>
    <property type="match status" value="1"/>
</dbReference>
<comment type="caution">
    <text evidence="5">The sequence shown here is derived from an EMBL/GenBank/DDBJ whole genome shotgun (WGS) entry which is preliminary data.</text>
</comment>
<proteinExistence type="predicted"/>
<evidence type="ECO:0000256" key="3">
    <source>
        <dbReference type="SAM" id="MobiDB-lite"/>
    </source>
</evidence>
<dbReference type="FunFam" id="2.30.38.10:FF:000001">
    <property type="entry name" value="Non-ribosomal peptide synthetase PvdI"/>
    <property type="match status" value="1"/>
</dbReference>
<sequence>PPIGTPVDGTRCHVLDPDLRPVPPGTVGELYVAGDGLARGYAGRPGQTADRFVPDPFAADGSRMYRTGDMVSQDRDGVLTYRGRTDDQVKVRGHRVEPGE</sequence>
<protein>
    <submittedName>
        <fullName evidence="5">Amino acid adenylation domain-containing protein</fullName>
    </submittedName>
</protein>
<gene>
    <name evidence="5" type="ORF">G3I39_11620</name>
</gene>
<dbReference type="PANTHER" id="PTHR45527:SF1">
    <property type="entry name" value="FATTY ACID SYNTHASE"/>
    <property type="match status" value="1"/>
</dbReference>
<feature type="non-terminal residue" evidence="5">
    <location>
        <position position="100"/>
    </location>
</feature>
<feature type="region of interest" description="Disordered" evidence="3">
    <location>
        <begin position="1"/>
        <end position="20"/>
    </location>
</feature>
<dbReference type="Gene3D" id="3.40.50.12780">
    <property type="entry name" value="N-terminal domain of ligase-like"/>
    <property type="match status" value="1"/>
</dbReference>
<evidence type="ECO:0000259" key="4">
    <source>
        <dbReference type="Pfam" id="PF00501"/>
    </source>
</evidence>
<dbReference type="AlphaFoldDB" id="A0A6N9V8X6"/>
<dbReference type="EMBL" id="JAAGME010000449">
    <property type="protein sequence ID" value="NEB67688.1"/>
    <property type="molecule type" value="Genomic_DNA"/>
</dbReference>
<organism evidence="5 6">
    <name type="scientific">Streptomyces microflavus</name>
    <name type="common">Streptomyces lipmanii</name>
    <dbReference type="NCBI Taxonomy" id="1919"/>
    <lineage>
        <taxon>Bacteria</taxon>
        <taxon>Bacillati</taxon>
        <taxon>Actinomycetota</taxon>
        <taxon>Actinomycetes</taxon>
        <taxon>Kitasatosporales</taxon>
        <taxon>Streptomycetaceae</taxon>
        <taxon>Streptomyces</taxon>
    </lineage>
</organism>
<reference evidence="5 6" key="1">
    <citation type="submission" date="2020-01" db="EMBL/GenBank/DDBJ databases">
        <title>Insect and environment-associated Actinomycetes.</title>
        <authorList>
            <person name="Currrie C."/>
            <person name="Chevrette M."/>
            <person name="Carlson C."/>
            <person name="Stubbendieck R."/>
            <person name="Wendt-Pienkowski E."/>
        </authorList>
    </citation>
    <scope>NUCLEOTIDE SEQUENCE [LARGE SCALE GENOMIC DNA]</scope>
    <source>
        <strain evidence="5 6">SID14438</strain>
    </source>
</reference>
<evidence type="ECO:0000313" key="6">
    <source>
        <dbReference type="Proteomes" id="UP000471648"/>
    </source>
</evidence>
<feature type="compositionally biased region" description="Basic and acidic residues" evidence="3">
    <location>
        <begin position="10"/>
        <end position="19"/>
    </location>
</feature>
<evidence type="ECO:0000256" key="1">
    <source>
        <dbReference type="ARBA" id="ARBA00022450"/>
    </source>
</evidence>
<feature type="domain" description="AMP-dependent synthetase/ligase" evidence="4">
    <location>
        <begin position="2"/>
        <end position="41"/>
    </location>
</feature>
<accession>A0A6N9V8X6</accession>
<dbReference type="Pfam" id="PF00501">
    <property type="entry name" value="AMP-binding"/>
    <property type="match status" value="1"/>
</dbReference>
<keyword evidence="2" id="KW-0597">Phosphoprotein</keyword>
<dbReference type="InterPro" id="IPR000873">
    <property type="entry name" value="AMP-dep_synth/lig_dom"/>
</dbReference>
<dbReference type="InterPro" id="IPR042099">
    <property type="entry name" value="ANL_N_sf"/>
</dbReference>
<keyword evidence="1" id="KW-0596">Phosphopantetheine</keyword>
<feature type="non-terminal residue" evidence="5">
    <location>
        <position position="1"/>
    </location>
</feature>
<evidence type="ECO:0000256" key="2">
    <source>
        <dbReference type="ARBA" id="ARBA00022553"/>
    </source>
</evidence>
<dbReference type="PANTHER" id="PTHR45527">
    <property type="entry name" value="NONRIBOSOMAL PEPTIDE SYNTHETASE"/>
    <property type="match status" value="1"/>
</dbReference>
<dbReference type="GO" id="GO:0031177">
    <property type="term" value="F:phosphopantetheine binding"/>
    <property type="evidence" value="ECO:0007669"/>
    <property type="project" value="TreeGrafter"/>
</dbReference>
<name>A0A6N9V8X6_STRMI</name>
<dbReference type="GO" id="GO:0005829">
    <property type="term" value="C:cytosol"/>
    <property type="evidence" value="ECO:0007669"/>
    <property type="project" value="TreeGrafter"/>
</dbReference>
<dbReference type="Proteomes" id="UP000471648">
    <property type="component" value="Unassembled WGS sequence"/>
</dbReference>
<dbReference type="GO" id="GO:0044550">
    <property type="term" value="P:secondary metabolite biosynthetic process"/>
    <property type="evidence" value="ECO:0007669"/>
    <property type="project" value="TreeGrafter"/>
</dbReference>
<dbReference type="RefSeq" id="WP_164357113.1">
    <property type="nucleotide sequence ID" value="NZ_JAAGME010000449.1"/>
</dbReference>
<evidence type="ECO:0000313" key="5">
    <source>
        <dbReference type="EMBL" id="NEB67688.1"/>
    </source>
</evidence>
<dbReference type="GO" id="GO:0043041">
    <property type="term" value="P:amino acid activation for nonribosomal peptide biosynthetic process"/>
    <property type="evidence" value="ECO:0007669"/>
    <property type="project" value="TreeGrafter"/>
</dbReference>